<accession>A0ABN4C1H4</accession>
<keyword evidence="2" id="KW-1185">Reference proteome</keyword>
<dbReference type="Proteomes" id="UP000018934">
    <property type="component" value="Chromosome"/>
</dbReference>
<proteinExistence type="predicted"/>
<gene>
    <name evidence="1" type="ORF">DEHRE_10620</name>
</gene>
<evidence type="ECO:0000313" key="2">
    <source>
        <dbReference type="Proteomes" id="UP000018934"/>
    </source>
</evidence>
<sequence>MILCPWPGNIADRSLQKENNLQADRQALFNQCILYGMYSNAFGHGLKEIPDL</sequence>
<name>A0ABN4C1H4_DEHRP</name>
<reference evidence="1 2" key="1">
    <citation type="journal article" date="2013" name="Stand. Genomic Sci.">
        <title>Complete genome sequence of Dehalobacter restrictus PER-K23(T.).</title>
        <authorList>
            <person name="Kruse T."/>
            <person name="Maillard J."/>
            <person name="Goodwin L."/>
            <person name="Woyke T."/>
            <person name="Teshima H."/>
            <person name="Bruce D."/>
            <person name="Detter C."/>
            <person name="Tapia R."/>
            <person name="Han C."/>
            <person name="Huntemann M."/>
            <person name="Wei C.L."/>
            <person name="Han J."/>
            <person name="Chen A."/>
            <person name="Kyrpides N."/>
            <person name="Szeto E."/>
            <person name="Markowitz V."/>
            <person name="Ivanova N."/>
            <person name="Pagani I."/>
            <person name="Pati A."/>
            <person name="Pitluck S."/>
            <person name="Nolan M."/>
            <person name="Holliger C."/>
            <person name="Smidt H."/>
        </authorList>
    </citation>
    <scope>NUCLEOTIDE SEQUENCE [LARGE SCALE GENOMIC DNA]</scope>
    <source>
        <strain evidence="2">DSM 9455</strain>
    </source>
</reference>
<organism evidence="1 2">
    <name type="scientific">Dehalobacter restrictus (strain DSM 9455 / PER-K23)</name>
    <dbReference type="NCBI Taxonomy" id="871738"/>
    <lineage>
        <taxon>Bacteria</taxon>
        <taxon>Bacillati</taxon>
        <taxon>Bacillota</taxon>
        <taxon>Clostridia</taxon>
        <taxon>Eubacteriales</taxon>
        <taxon>Desulfitobacteriaceae</taxon>
        <taxon>Dehalobacter</taxon>
    </lineage>
</organism>
<evidence type="ECO:0000313" key="1">
    <source>
        <dbReference type="EMBL" id="AHF11417.1"/>
    </source>
</evidence>
<dbReference type="EMBL" id="CP007033">
    <property type="protein sequence ID" value="AHF11417.1"/>
    <property type="molecule type" value="Genomic_DNA"/>
</dbReference>
<protein>
    <submittedName>
        <fullName evidence="1">Uncharacterized protein</fullName>
    </submittedName>
</protein>